<feature type="region of interest" description="Disordered" evidence="1">
    <location>
        <begin position="125"/>
        <end position="161"/>
    </location>
</feature>
<feature type="compositionally biased region" description="Basic and acidic residues" evidence="1">
    <location>
        <begin position="152"/>
        <end position="161"/>
    </location>
</feature>
<feature type="compositionally biased region" description="Low complexity" evidence="1">
    <location>
        <begin position="280"/>
        <end position="296"/>
    </location>
</feature>
<comment type="caution">
    <text evidence="2">The sequence shown here is derived from an EMBL/GenBank/DDBJ whole genome shotgun (WGS) entry which is preliminary data.</text>
</comment>
<gene>
    <name evidence="2" type="ORF">WA026_000117</name>
</gene>
<proteinExistence type="predicted"/>
<dbReference type="EMBL" id="JARQZJ010000121">
    <property type="protein sequence ID" value="KAK9887802.1"/>
    <property type="molecule type" value="Genomic_DNA"/>
</dbReference>
<feature type="region of interest" description="Disordered" evidence="1">
    <location>
        <begin position="268"/>
        <end position="334"/>
    </location>
</feature>
<organism evidence="2 3">
    <name type="scientific">Henosepilachna vigintioctopunctata</name>
    <dbReference type="NCBI Taxonomy" id="420089"/>
    <lineage>
        <taxon>Eukaryota</taxon>
        <taxon>Metazoa</taxon>
        <taxon>Ecdysozoa</taxon>
        <taxon>Arthropoda</taxon>
        <taxon>Hexapoda</taxon>
        <taxon>Insecta</taxon>
        <taxon>Pterygota</taxon>
        <taxon>Neoptera</taxon>
        <taxon>Endopterygota</taxon>
        <taxon>Coleoptera</taxon>
        <taxon>Polyphaga</taxon>
        <taxon>Cucujiformia</taxon>
        <taxon>Coccinelloidea</taxon>
        <taxon>Coccinellidae</taxon>
        <taxon>Epilachninae</taxon>
        <taxon>Epilachnini</taxon>
        <taxon>Henosepilachna</taxon>
    </lineage>
</organism>
<feature type="region of interest" description="Disordered" evidence="1">
    <location>
        <begin position="350"/>
        <end position="386"/>
    </location>
</feature>
<dbReference type="AlphaFoldDB" id="A0AAW1UWJ8"/>
<evidence type="ECO:0000313" key="3">
    <source>
        <dbReference type="Proteomes" id="UP001431783"/>
    </source>
</evidence>
<dbReference type="Proteomes" id="UP001431783">
    <property type="component" value="Unassembled WGS sequence"/>
</dbReference>
<sequence length="386" mass="44068">MKIKHYPGRAVIQDPSWLEMDIPNNTRGRQYEANWLDTQKSLSNTSAKNSWDKYSAKSLEGSLSAKLGPYQTMLQELSLKTDDIYTMPAKITKDSVRLKYHSQKCLARINAKSITDIEEEMKKFYKPESSNGDSITVPPKPRPRTKVPQKNVTEKSEVQRKSVRFDDVETEIPNGFEDNSEDSARNARVRVIINPLDELYDQELVNLSCKELKDSGVDSDDVCQERINHWVDEQNQYLEKNEDYIKGKSAARSSDLYRNDSGFYDTKKVRQRIPPKVYESTSSTSDFSSPKSSSSSDRLDDGQIFTIYKGNEGPRRPVRRVKTSQNGSGSDFLIPRPKLIVPVHSYGVRRRKTGNLLSEKAVSESEYDGGVDIKDEKERKDEGKQK</sequence>
<evidence type="ECO:0000256" key="1">
    <source>
        <dbReference type="SAM" id="MobiDB-lite"/>
    </source>
</evidence>
<protein>
    <submittedName>
        <fullName evidence="2">Uncharacterized protein</fullName>
    </submittedName>
</protein>
<feature type="compositionally biased region" description="Basic and acidic residues" evidence="1">
    <location>
        <begin position="371"/>
        <end position="386"/>
    </location>
</feature>
<reference evidence="2 3" key="1">
    <citation type="submission" date="2023-03" db="EMBL/GenBank/DDBJ databases">
        <title>Genome insight into feeding habits of ladybird beetles.</title>
        <authorList>
            <person name="Li H.-S."/>
            <person name="Huang Y.-H."/>
            <person name="Pang H."/>
        </authorList>
    </citation>
    <scope>NUCLEOTIDE SEQUENCE [LARGE SCALE GENOMIC DNA]</scope>
    <source>
        <strain evidence="2">SYSU_2023b</strain>
        <tissue evidence="2">Whole body</tissue>
    </source>
</reference>
<name>A0AAW1UWJ8_9CUCU</name>
<accession>A0AAW1UWJ8</accession>
<keyword evidence="3" id="KW-1185">Reference proteome</keyword>
<evidence type="ECO:0000313" key="2">
    <source>
        <dbReference type="EMBL" id="KAK9887802.1"/>
    </source>
</evidence>